<dbReference type="SMR" id="A0A1S4E0E5"/>
<dbReference type="SMART" id="SM00256">
    <property type="entry name" value="FBOX"/>
    <property type="match status" value="1"/>
</dbReference>
<keyword evidence="2" id="KW-1185">Reference proteome</keyword>
<protein>
    <submittedName>
        <fullName evidence="3">Protein UNUSUAL FLORAL ORGANS-like</fullName>
    </submittedName>
</protein>
<dbReference type="KEGG" id="cmo:103494716"/>
<dbReference type="Proteomes" id="UP001652600">
    <property type="component" value="Chromosome 7"/>
</dbReference>
<dbReference type="InterPro" id="IPR050796">
    <property type="entry name" value="SCF_F-box_component"/>
</dbReference>
<dbReference type="Gene3D" id="1.20.1280.50">
    <property type="match status" value="1"/>
</dbReference>
<dbReference type="RefSeq" id="XP_016901450.2">
    <property type="nucleotide sequence ID" value="XM_017045961.2"/>
</dbReference>
<dbReference type="Gene3D" id="2.120.10.80">
    <property type="entry name" value="Kelch-type beta propeller"/>
    <property type="match status" value="1"/>
</dbReference>
<dbReference type="AlphaFoldDB" id="A0A1S4E0E5"/>
<dbReference type="InParanoid" id="A0A1S4E0E5"/>
<reference evidence="3" key="1">
    <citation type="submission" date="2025-08" db="UniProtKB">
        <authorList>
            <consortium name="RefSeq"/>
        </authorList>
    </citation>
    <scope>IDENTIFICATION</scope>
    <source>
        <tissue evidence="3">Stem</tissue>
    </source>
</reference>
<sequence>MWSSLPFDLLANIFSFLSPDSLARARSACKHWHECIDTCPLNTEPIPSQCHPSWFIALPLRAHKLCFAHNPILDNWHKLSLEFLPDLVKPIATVGSLLFLRSISSVVLQLILCNPFTTQFRYLPWPNIIRTNPAVGVVIQNTSQDSQIPDFKVYVAGGMSMAPQGGTTYESKLEMYDSRNDSWQIVGSLPVEFAVRLTVWTHNESVYSNGTLYWITSARAFSVMGFDVDSNNCRELQVPMADRLEFAALTSRNGRLTIVGGVCGEDACVWECRDGDMWVLVEKVPNELGRKLVGGSNGSWINTKCAWNNEVMCLYKELGNGMVVRRERKEKNKWEWVWIDGCSSIRGKRVHNLPIKGLLLQPSLAPFASKSNYTL</sequence>
<dbReference type="PANTHER" id="PTHR31672">
    <property type="entry name" value="BNACNNG10540D PROTEIN"/>
    <property type="match status" value="1"/>
</dbReference>
<dbReference type="InterPro" id="IPR001810">
    <property type="entry name" value="F-box_dom"/>
</dbReference>
<dbReference type="Pfam" id="PF00646">
    <property type="entry name" value="F-box"/>
    <property type="match status" value="1"/>
</dbReference>
<dbReference type="eggNOG" id="ENOG502QVG2">
    <property type="taxonomic scope" value="Eukaryota"/>
</dbReference>
<dbReference type="PANTHER" id="PTHR31672:SF2">
    <property type="entry name" value="F-BOX DOMAIN-CONTAINING PROTEIN"/>
    <property type="match status" value="1"/>
</dbReference>
<dbReference type="InterPro" id="IPR015915">
    <property type="entry name" value="Kelch-typ_b-propeller"/>
</dbReference>
<dbReference type="CDD" id="cd09917">
    <property type="entry name" value="F-box_SF"/>
    <property type="match status" value="1"/>
</dbReference>
<name>A0A1S4E0E5_CUCME</name>
<dbReference type="SUPFAM" id="SSF117281">
    <property type="entry name" value="Kelch motif"/>
    <property type="match status" value="1"/>
</dbReference>
<accession>A0A1S4E0E5</accession>
<evidence type="ECO:0000313" key="3">
    <source>
        <dbReference type="RefSeq" id="XP_016901450.2"/>
    </source>
</evidence>
<dbReference type="GeneID" id="103494716"/>
<organism evidence="2 3">
    <name type="scientific">Cucumis melo</name>
    <name type="common">Muskmelon</name>
    <dbReference type="NCBI Taxonomy" id="3656"/>
    <lineage>
        <taxon>Eukaryota</taxon>
        <taxon>Viridiplantae</taxon>
        <taxon>Streptophyta</taxon>
        <taxon>Embryophyta</taxon>
        <taxon>Tracheophyta</taxon>
        <taxon>Spermatophyta</taxon>
        <taxon>Magnoliopsida</taxon>
        <taxon>eudicotyledons</taxon>
        <taxon>Gunneridae</taxon>
        <taxon>Pentapetalae</taxon>
        <taxon>rosids</taxon>
        <taxon>fabids</taxon>
        <taxon>Cucurbitales</taxon>
        <taxon>Cucurbitaceae</taxon>
        <taxon>Benincaseae</taxon>
        <taxon>Cucumis</taxon>
    </lineage>
</organism>
<gene>
    <name evidence="3" type="primary">LOC103494716</name>
</gene>
<evidence type="ECO:0000313" key="2">
    <source>
        <dbReference type="Proteomes" id="UP001652600"/>
    </source>
</evidence>
<dbReference type="InterPro" id="IPR036047">
    <property type="entry name" value="F-box-like_dom_sf"/>
</dbReference>
<dbReference type="InterPro" id="IPR006652">
    <property type="entry name" value="Kelch_1"/>
</dbReference>
<proteinExistence type="predicted"/>
<dbReference type="Gramene" id="MELO3C017898.2.1">
    <property type="protein sequence ID" value="MELO3C017898.2.1"/>
    <property type="gene ID" value="MELO3C017898.2"/>
</dbReference>
<dbReference type="PROSITE" id="PS50181">
    <property type="entry name" value="FBOX"/>
    <property type="match status" value="1"/>
</dbReference>
<dbReference type="SUPFAM" id="SSF81383">
    <property type="entry name" value="F-box domain"/>
    <property type="match status" value="1"/>
</dbReference>
<dbReference type="Pfam" id="PF01344">
    <property type="entry name" value="Kelch_1"/>
    <property type="match status" value="1"/>
</dbReference>
<evidence type="ECO:0000259" key="1">
    <source>
        <dbReference type="PROSITE" id="PS50181"/>
    </source>
</evidence>
<feature type="domain" description="F-box" evidence="1">
    <location>
        <begin position="1"/>
        <end position="46"/>
    </location>
</feature>